<accession>A0ABV3X4T6</accession>
<dbReference type="EC" id="2.4.-.-" evidence="2"/>
<protein>
    <submittedName>
        <fullName evidence="2">Glycosyltransferase</fullName>
        <ecNumber evidence="2">2.4.-.-</ecNumber>
    </submittedName>
</protein>
<name>A0ABV3X4T6_9FIRM</name>
<dbReference type="Gene3D" id="3.40.50.2000">
    <property type="entry name" value="Glycogen Phosphorylase B"/>
    <property type="match status" value="2"/>
</dbReference>
<organism evidence="2 3">
    <name type="scientific">Selenomonas sputigena</name>
    <dbReference type="NCBI Taxonomy" id="69823"/>
    <lineage>
        <taxon>Bacteria</taxon>
        <taxon>Bacillati</taxon>
        <taxon>Bacillota</taxon>
        <taxon>Negativicutes</taxon>
        <taxon>Selenomonadales</taxon>
        <taxon>Selenomonadaceae</taxon>
        <taxon>Selenomonas</taxon>
    </lineage>
</organism>
<dbReference type="Pfam" id="PF00534">
    <property type="entry name" value="Glycos_transf_1"/>
    <property type="match status" value="1"/>
</dbReference>
<proteinExistence type="predicted"/>
<keyword evidence="2" id="KW-0328">Glycosyltransferase</keyword>
<comment type="caution">
    <text evidence="2">The sequence shown here is derived from an EMBL/GenBank/DDBJ whole genome shotgun (WGS) entry which is preliminary data.</text>
</comment>
<keyword evidence="2" id="KW-0808">Transferase</keyword>
<dbReference type="GO" id="GO:0016757">
    <property type="term" value="F:glycosyltransferase activity"/>
    <property type="evidence" value="ECO:0007669"/>
    <property type="project" value="UniProtKB-KW"/>
</dbReference>
<evidence type="ECO:0000313" key="2">
    <source>
        <dbReference type="EMBL" id="MEX5285210.1"/>
    </source>
</evidence>
<dbReference type="InterPro" id="IPR050194">
    <property type="entry name" value="Glycosyltransferase_grp1"/>
</dbReference>
<evidence type="ECO:0000313" key="3">
    <source>
        <dbReference type="Proteomes" id="UP001559623"/>
    </source>
</evidence>
<dbReference type="PANTHER" id="PTHR45947">
    <property type="entry name" value="SULFOQUINOVOSYL TRANSFERASE SQD2"/>
    <property type="match status" value="1"/>
</dbReference>
<reference evidence="2 3" key="1">
    <citation type="submission" date="2023-04" db="EMBL/GenBank/DDBJ databases">
        <title>Genome Sequence of Selenomonas sputigena ATCC 33150.</title>
        <authorList>
            <person name="Miller D.P."/>
            <person name="Anvari S."/>
            <person name="Polson S.W."/>
            <person name="Macdonald M."/>
            <person name="Mcdowell J.V."/>
        </authorList>
    </citation>
    <scope>NUCLEOTIDE SEQUENCE [LARGE SCALE GENOMIC DNA]</scope>
    <source>
        <strain evidence="2 3">ATCC 33150</strain>
    </source>
</reference>
<dbReference type="RefSeq" id="WP_368846936.1">
    <property type="nucleotide sequence ID" value="NZ_CP194411.1"/>
</dbReference>
<gene>
    <name evidence="2" type="ORF">QCO44_06095</name>
</gene>
<keyword evidence="3" id="KW-1185">Reference proteome</keyword>
<dbReference type="InterPro" id="IPR001296">
    <property type="entry name" value="Glyco_trans_1"/>
</dbReference>
<dbReference type="EMBL" id="JARVLH010000003">
    <property type="protein sequence ID" value="MEX5285210.1"/>
    <property type="molecule type" value="Genomic_DNA"/>
</dbReference>
<dbReference type="PANTHER" id="PTHR45947:SF3">
    <property type="entry name" value="SULFOQUINOVOSYL TRANSFERASE SQD2"/>
    <property type="match status" value="1"/>
</dbReference>
<evidence type="ECO:0000259" key="1">
    <source>
        <dbReference type="Pfam" id="PF00534"/>
    </source>
</evidence>
<feature type="domain" description="Glycosyl transferase family 1" evidence="1">
    <location>
        <begin position="203"/>
        <end position="349"/>
    </location>
</feature>
<dbReference type="Proteomes" id="UP001559623">
    <property type="component" value="Unassembled WGS sequence"/>
</dbReference>
<sequence length="379" mass="43553">MRTVLFHNIISPYKTLLFNALAKKWRGELTVCYFARTSVLRDWRVEEERILYPYTVLNRRRKWEEVPSWKLSLQVLWCAMRSRAECFIIGEYSALPYWFLWLYGIVCGKKLAAIVESQEADHVRTAWKEWIKRLFLSRCFRVVVAGEKHKAYVRKLGVPEGRIVVMGGVGGVDHAIYDSCRKRYDVEEKRGELCSMLGIPLRQYFIYVGRFSPEKNLLSLLRAYEKAACEEKGWGLLLVGSGPQKTELETYVREHGLAHVIFSGFVQQEQLPLYYLASRVFVLPSLSEPWGLVVDEALALGLPAVVSEKCGCVPDIVHDGENGLLFPPEDEGAFVRCMKFMMEDADLQKMGRISLAIAQRHSPEESARRIADGFWKQEG</sequence>
<dbReference type="SUPFAM" id="SSF53756">
    <property type="entry name" value="UDP-Glycosyltransferase/glycogen phosphorylase"/>
    <property type="match status" value="1"/>
</dbReference>